<dbReference type="Gene3D" id="2.60.40.10">
    <property type="entry name" value="Immunoglobulins"/>
    <property type="match status" value="2"/>
</dbReference>
<keyword evidence="4" id="KW-0732">Signal</keyword>
<feature type="domain" description="Ig-like" evidence="5">
    <location>
        <begin position="149"/>
        <end position="235"/>
    </location>
</feature>
<evidence type="ECO:0000313" key="7">
    <source>
        <dbReference type="WBParaSite" id="PSU_v2.g18811.t1"/>
    </source>
</evidence>
<evidence type="ECO:0000256" key="4">
    <source>
        <dbReference type="SAM" id="SignalP"/>
    </source>
</evidence>
<keyword evidence="3" id="KW-0472">Membrane</keyword>
<protein>
    <submittedName>
        <fullName evidence="7">Ig-like domain-containing protein</fullName>
    </submittedName>
</protein>
<feature type="signal peptide" evidence="4">
    <location>
        <begin position="1"/>
        <end position="19"/>
    </location>
</feature>
<dbReference type="GO" id="GO:0007156">
    <property type="term" value="P:homophilic cell adhesion via plasma membrane adhesion molecules"/>
    <property type="evidence" value="ECO:0007669"/>
    <property type="project" value="TreeGrafter"/>
</dbReference>
<dbReference type="SUPFAM" id="SSF48726">
    <property type="entry name" value="Immunoglobulin"/>
    <property type="match status" value="2"/>
</dbReference>
<dbReference type="WBParaSite" id="PSU_v2.g18811.t1">
    <property type="protein sequence ID" value="PSU_v2.g18811.t1"/>
    <property type="gene ID" value="PSU_v2.g18811"/>
</dbReference>
<feature type="domain" description="Ig-like" evidence="5">
    <location>
        <begin position="28"/>
        <end position="142"/>
    </location>
</feature>
<dbReference type="InterPro" id="IPR007110">
    <property type="entry name" value="Ig-like_dom"/>
</dbReference>
<keyword evidence="3" id="KW-0812">Transmembrane</keyword>
<dbReference type="GO" id="GO:0005886">
    <property type="term" value="C:plasma membrane"/>
    <property type="evidence" value="ECO:0007669"/>
    <property type="project" value="TreeGrafter"/>
</dbReference>
<sequence length="332" mass="37111">MKQCLILLFIIFFINELQAKPSSNLGLPNINFDTSGAIKQDKVNIIDLLTLKGTSTVLSCDPIFSSEGAKKEAIWYKDGSKIAYVTGERNAVYENRTLNFNSTIPQVGFLILANIKMEDEGDYWCLRKDNGQIGEISRIRVSYMTQLEDNIELVATPSRPYEGEMVEIECAFTDAFPAPAVNWFFNGSILPTRVNYVVASNASLLIYHYSIADMGFYECKLTNFAGTTQAGVTLSLPLSTSIQSDSLQQQTNDILQNSTLMFFIGCLSTACLILIYLFGGMIWYRFSNRRPCHGRISLWQSILRADPALAPGFRKVVAPMSAHPRLLQTDDI</sequence>
<dbReference type="Pfam" id="PF07679">
    <property type="entry name" value="I-set"/>
    <property type="match status" value="1"/>
</dbReference>
<keyword evidence="6" id="KW-1185">Reference proteome</keyword>
<dbReference type="GO" id="GO:0007411">
    <property type="term" value="P:axon guidance"/>
    <property type="evidence" value="ECO:0007669"/>
    <property type="project" value="TreeGrafter"/>
</dbReference>
<reference evidence="7" key="1">
    <citation type="submission" date="2022-11" db="UniProtKB">
        <authorList>
            <consortium name="WormBaseParasite"/>
        </authorList>
    </citation>
    <scope>IDENTIFICATION</scope>
</reference>
<dbReference type="GO" id="GO:0098632">
    <property type="term" value="F:cell-cell adhesion mediator activity"/>
    <property type="evidence" value="ECO:0007669"/>
    <property type="project" value="TreeGrafter"/>
</dbReference>
<keyword evidence="3" id="KW-1133">Transmembrane helix</keyword>
<dbReference type="AlphaFoldDB" id="A0A914YH72"/>
<feature type="chain" id="PRO_5036698648" evidence="4">
    <location>
        <begin position="20"/>
        <end position="332"/>
    </location>
</feature>
<proteinExistence type="predicted"/>
<dbReference type="GO" id="GO:0030424">
    <property type="term" value="C:axon"/>
    <property type="evidence" value="ECO:0007669"/>
    <property type="project" value="TreeGrafter"/>
</dbReference>
<dbReference type="Proteomes" id="UP000887577">
    <property type="component" value="Unplaced"/>
</dbReference>
<keyword evidence="1" id="KW-0677">Repeat</keyword>
<dbReference type="InterPro" id="IPR003598">
    <property type="entry name" value="Ig_sub2"/>
</dbReference>
<dbReference type="SMART" id="SM00409">
    <property type="entry name" value="IG"/>
    <property type="match status" value="2"/>
</dbReference>
<accession>A0A914YH72</accession>
<dbReference type="InterPro" id="IPR013098">
    <property type="entry name" value="Ig_I-set"/>
</dbReference>
<feature type="transmembrane region" description="Helical" evidence="3">
    <location>
        <begin position="260"/>
        <end position="284"/>
    </location>
</feature>
<evidence type="ECO:0000313" key="6">
    <source>
        <dbReference type="Proteomes" id="UP000887577"/>
    </source>
</evidence>
<dbReference type="SMART" id="SM00408">
    <property type="entry name" value="IGc2"/>
    <property type="match status" value="2"/>
</dbReference>
<evidence type="ECO:0000256" key="1">
    <source>
        <dbReference type="ARBA" id="ARBA00022737"/>
    </source>
</evidence>
<dbReference type="InterPro" id="IPR036179">
    <property type="entry name" value="Ig-like_dom_sf"/>
</dbReference>
<dbReference type="PANTHER" id="PTHR10075">
    <property type="entry name" value="BASIGIN RELATED"/>
    <property type="match status" value="1"/>
</dbReference>
<evidence type="ECO:0000256" key="2">
    <source>
        <dbReference type="ARBA" id="ARBA00023319"/>
    </source>
</evidence>
<evidence type="ECO:0000259" key="5">
    <source>
        <dbReference type="PROSITE" id="PS50835"/>
    </source>
</evidence>
<dbReference type="PROSITE" id="PS50835">
    <property type="entry name" value="IG_LIKE"/>
    <property type="match status" value="2"/>
</dbReference>
<name>A0A914YH72_9BILA</name>
<dbReference type="GO" id="GO:0070593">
    <property type="term" value="P:dendrite self-avoidance"/>
    <property type="evidence" value="ECO:0007669"/>
    <property type="project" value="TreeGrafter"/>
</dbReference>
<dbReference type="InterPro" id="IPR003599">
    <property type="entry name" value="Ig_sub"/>
</dbReference>
<evidence type="ECO:0000256" key="3">
    <source>
        <dbReference type="SAM" id="Phobius"/>
    </source>
</evidence>
<keyword evidence="2" id="KW-0393">Immunoglobulin domain</keyword>
<organism evidence="6 7">
    <name type="scientific">Panagrolaimus superbus</name>
    <dbReference type="NCBI Taxonomy" id="310955"/>
    <lineage>
        <taxon>Eukaryota</taxon>
        <taxon>Metazoa</taxon>
        <taxon>Ecdysozoa</taxon>
        <taxon>Nematoda</taxon>
        <taxon>Chromadorea</taxon>
        <taxon>Rhabditida</taxon>
        <taxon>Tylenchina</taxon>
        <taxon>Panagrolaimomorpha</taxon>
        <taxon>Panagrolaimoidea</taxon>
        <taxon>Panagrolaimidae</taxon>
        <taxon>Panagrolaimus</taxon>
    </lineage>
</organism>
<dbReference type="PANTHER" id="PTHR10075:SF100">
    <property type="entry name" value="FASCICLIN-2"/>
    <property type="match status" value="1"/>
</dbReference>
<dbReference type="InterPro" id="IPR013783">
    <property type="entry name" value="Ig-like_fold"/>
</dbReference>